<accession>A0A0A1TZ01</accession>
<keyword evidence="1" id="KW-0732">Signal</keyword>
<evidence type="ECO:0000313" key="2">
    <source>
        <dbReference type="EMBL" id="ELP84935.1"/>
    </source>
</evidence>
<dbReference type="KEGG" id="eiv:EIN_358550"/>
<dbReference type="PANTHER" id="PTHR15332">
    <property type="entry name" value="PROPROTEIN CONVERTASE SUBTILISIN_KEXIN TYPE 5-LIKE"/>
    <property type="match status" value="1"/>
</dbReference>
<feature type="signal peptide" evidence="1">
    <location>
        <begin position="1"/>
        <end position="16"/>
    </location>
</feature>
<dbReference type="Proteomes" id="UP000014680">
    <property type="component" value="Unassembled WGS sequence"/>
</dbReference>
<keyword evidence="3" id="KW-1185">Reference proteome</keyword>
<dbReference type="PANTHER" id="PTHR15332:SF175">
    <property type="entry name" value="PROPROTEIN CONVERTASE SUBTILISIN_KEXIN TYPE 5-LIKE"/>
    <property type="match status" value="1"/>
</dbReference>
<evidence type="ECO:0000313" key="3">
    <source>
        <dbReference type="Proteomes" id="UP000014680"/>
    </source>
</evidence>
<dbReference type="EMBL" id="KB207101">
    <property type="protein sequence ID" value="ELP84935.1"/>
    <property type="molecule type" value="Genomic_DNA"/>
</dbReference>
<dbReference type="Gene3D" id="3.80.10.10">
    <property type="entry name" value="Ribonuclease Inhibitor"/>
    <property type="match status" value="1"/>
</dbReference>
<proteinExistence type="predicted"/>
<sequence>MQILILTACLLFCTNAAEETKCYQIDATKSCIKDKEGDNKCKGKLTIKAEDNKPLCEEAFMGNEAITNFEYKPEQKVVIGARAFKNATKLATVTIKNKIQSLGDEAFGGCVALTTIELKDLTTIPTKCFEGCTLLTKVTGSETITIYEESSFKMSGLTAITFAETVTKFGDYAFMGTKLTTITFPTTAVTTFGKRVFEGIVTLTSTTITGTTTIPDFTFNGCTKLATVTGFDAVTSFGDSSFSKTAMPTITFNKAVTKLGDLAFNAVTAVTTIIIPTVTTFGIHVFDGITTLKHADLSENIIIPKGTFSGCSELNNVSSTQKVATVGKEAFKDCAKLENLNLYAPLTTLSDTLTGVKNLFFHGNVEPTTLPTETELNNNLNVYVTENYTASKFGKLTVFKAGCTNFQCVDVSPAVKPAGKMAGEIAPKCKACPSNFLSVDGNNYYCEYDMTVCLAAHEKCKVCAENKCYECKENKFLKEDLFECFDACDNGYYSDDSTKTSHKCKKCLAECKTCTEGTKCTECATGNLQPEDKTCKKDCPDGYFAKDKVCTACVADCKTCTDETKCTVCKDDALTVEDTKMCVKDKCPEMYYKSETDKMCKKCTDKCKVCSNANDCQECVSPNMLEEGTMKCVDKCKDGFYKVDNKKCNMCMANCSICATKEKCDKCKENYFISDDKCVDMCPEKYFEKEGKCEKCKDKYDTPCKEGDKECEVCVNKSGSFGTYVLALVFISMVFF</sequence>
<protein>
    <recommendedName>
        <fullName evidence="4">Surface antigen BspA-like</fullName>
    </recommendedName>
</protein>
<dbReference type="SUPFAM" id="SSF52058">
    <property type="entry name" value="L domain-like"/>
    <property type="match status" value="2"/>
</dbReference>
<dbReference type="VEuPathDB" id="AmoebaDB:EIN_358550"/>
<feature type="chain" id="PRO_5001990572" description="Surface antigen BspA-like" evidence="1">
    <location>
        <begin position="17"/>
        <end position="736"/>
    </location>
</feature>
<dbReference type="InterPro" id="IPR026906">
    <property type="entry name" value="LRR_5"/>
</dbReference>
<evidence type="ECO:0000256" key="1">
    <source>
        <dbReference type="SAM" id="SignalP"/>
    </source>
</evidence>
<dbReference type="SUPFAM" id="SSF57184">
    <property type="entry name" value="Growth factor receptor domain"/>
    <property type="match status" value="2"/>
</dbReference>
<dbReference type="Gene3D" id="2.10.220.10">
    <property type="entry name" value="Hormone Receptor, Insulin-like Growth Factor Receptor 1, Chain A, domain 2"/>
    <property type="match status" value="3"/>
</dbReference>
<dbReference type="Pfam" id="PF13306">
    <property type="entry name" value="LRR_5"/>
    <property type="match status" value="2"/>
</dbReference>
<dbReference type="InterPro" id="IPR032675">
    <property type="entry name" value="LRR_dom_sf"/>
</dbReference>
<dbReference type="GeneID" id="14883911"/>
<dbReference type="SMART" id="SM00261">
    <property type="entry name" value="FU"/>
    <property type="match status" value="5"/>
</dbReference>
<evidence type="ECO:0008006" key="4">
    <source>
        <dbReference type="Google" id="ProtNLM"/>
    </source>
</evidence>
<dbReference type="InterPro" id="IPR006212">
    <property type="entry name" value="Furin_repeat"/>
</dbReference>
<reference evidence="2 3" key="1">
    <citation type="submission" date="2012-10" db="EMBL/GenBank/DDBJ databases">
        <authorList>
            <person name="Zafar N."/>
            <person name="Inman J."/>
            <person name="Hall N."/>
            <person name="Lorenzi H."/>
            <person name="Caler E."/>
        </authorList>
    </citation>
    <scope>NUCLEOTIDE SEQUENCE [LARGE SCALE GENOMIC DNA]</scope>
    <source>
        <strain evidence="2 3">IP1</strain>
    </source>
</reference>
<dbReference type="AlphaFoldDB" id="A0A0A1TZ01"/>
<dbReference type="InterPro" id="IPR009030">
    <property type="entry name" value="Growth_fac_rcpt_cys_sf"/>
</dbReference>
<dbReference type="RefSeq" id="XP_004184281.1">
    <property type="nucleotide sequence ID" value="XM_004184233.1"/>
</dbReference>
<name>A0A0A1TZ01_ENTIV</name>
<gene>
    <name evidence="2" type="ORF">EIN_358550</name>
</gene>
<organism evidence="2 3">
    <name type="scientific">Entamoeba invadens IP1</name>
    <dbReference type="NCBI Taxonomy" id="370355"/>
    <lineage>
        <taxon>Eukaryota</taxon>
        <taxon>Amoebozoa</taxon>
        <taxon>Evosea</taxon>
        <taxon>Archamoebae</taxon>
        <taxon>Mastigamoebida</taxon>
        <taxon>Entamoebidae</taxon>
        <taxon>Entamoeba</taxon>
    </lineage>
</organism>